<feature type="region of interest" description="Disordered" evidence="1">
    <location>
        <begin position="137"/>
        <end position="164"/>
    </location>
</feature>
<keyword evidence="2" id="KW-1133">Transmembrane helix</keyword>
<sequence>MSKILVSPFSSRNAQIPIYLDTGNEREQICPNCDLHPKDHPIHCITTASPAPPSYHSLASAVDNSGNQSAPPMYDTTATLTASPRNLAVPTLRLETPRRWYRPQPPRPALRFDVPSNKQGRPCVRARRVTFSPLSPVTTIQEDDSGRRSYTSGSSIPNTPIDNPEYVKNKNLGLGIPGVPFNPDSSPIRSPGSERLATAEKGEFTKKSSTPNLAEGIEQRLWKYSASRNVVKRWLLEIISWLLSALCMSAIIVLLFFQQNKSVPKHWPMNITLNVYIAILSKVASASLMLPVSEALGQLKWNWFQGRSKKMWDFELFDNASRGPWGSLMLLIHTKGTTLAALGAAITIFTMAMDPFFQQVVRYPQRTMLQSQKSSIPRVTHYEPHFTKILSNNTEIINPDLDISATLDKFFFDFGAPQLKVGNATRAEIPLSCPTSDCTWEPYQTLGVCSECTDVVHMLEFGCLPTLLDWVSSSTSFVFPDNGTMCGWFFNATSERPMLMLGYHVDPYTNKSSGEILTTRLLPLISNIKRVPLFGGSINFKHIRTPLANFVVSSTTGGSDQESVVRSVLEHRRPKALECILSWCVKTIESSYHSGTYTENIKDSFINTTVGPYPWTFIAPDSNDPEDHAKVQYLQNITIHPHGYEDHNHLSSYGASNQTAFNILTIFDDYLPSIATLANKASNPTMKYLTWNENPYSRDFPNNPWSGPNNVTDHMERFATAMTNIMRQSSNHSAFGKSFNQEIYIEVRWVWLALPITLLVLTMIFLLGTLIRTSIEKDRVGVWKNSAIATLLYGLPDAIQQRITASQGHGTPRSKAKELNARMLSTKDWRISGLSATTPKPKPPPGWI</sequence>
<protein>
    <recommendedName>
        <fullName evidence="5">DUF3176 domain containing protein</fullName>
    </recommendedName>
</protein>
<dbReference type="Proteomes" id="UP001280581">
    <property type="component" value="Unassembled WGS sequence"/>
</dbReference>
<evidence type="ECO:0000256" key="1">
    <source>
        <dbReference type="SAM" id="MobiDB-lite"/>
    </source>
</evidence>
<feature type="compositionally biased region" description="Basic and acidic residues" evidence="1">
    <location>
        <begin position="197"/>
        <end position="206"/>
    </location>
</feature>
<evidence type="ECO:0000256" key="2">
    <source>
        <dbReference type="SAM" id="Phobius"/>
    </source>
</evidence>
<feature type="region of interest" description="Disordered" evidence="1">
    <location>
        <begin position="99"/>
        <end position="119"/>
    </location>
</feature>
<feature type="transmembrane region" description="Helical" evidence="2">
    <location>
        <begin position="749"/>
        <end position="771"/>
    </location>
</feature>
<keyword evidence="4" id="KW-1185">Reference proteome</keyword>
<dbReference type="AlphaFoldDB" id="A0AAN6LPD5"/>
<keyword evidence="2" id="KW-0812">Transmembrane</keyword>
<proteinExistence type="predicted"/>
<feature type="transmembrane region" description="Helical" evidence="2">
    <location>
        <begin position="269"/>
        <end position="290"/>
    </location>
</feature>
<accession>A0AAN6LPD5</accession>
<dbReference type="PANTHER" id="PTHR35394">
    <property type="entry name" value="DUF3176 DOMAIN-CONTAINING PROTEIN"/>
    <property type="match status" value="1"/>
</dbReference>
<dbReference type="PANTHER" id="PTHR35394:SF5">
    <property type="entry name" value="DUF3176 DOMAIN-CONTAINING PROTEIN"/>
    <property type="match status" value="1"/>
</dbReference>
<gene>
    <name evidence="3" type="ORF">GRF29_213g708840</name>
</gene>
<evidence type="ECO:0000313" key="3">
    <source>
        <dbReference type="EMBL" id="KAK3201026.1"/>
    </source>
</evidence>
<evidence type="ECO:0008006" key="5">
    <source>
        <dbReference type="Google" id="ProtNLM"/>
    </source>
</evidence>
<dbReference type="InterPro" id="IPR021514">
    <property type="entry name" value="DUF3176"/>
</dbReference>
<name>A0AAN6LPD5_9PLEO</name>
<feature type="transmembrane region" description="Helical" evidence="2">
    <location>
        <begin position="234"/>
        <end position="257"/>
    </location>
</feature>
<dbReference type="Pfam" id="PF11374">
    <property type="entry name" value="DUF3176"/>
    <property type="match status" value="1"/>
</dbReference>
<keyword evidence="2" id="KW-0472">Membrane</keyword>
<comment type="caution">
    <text evidence="3">The sequence shown here is derived from an EMBL/GenBank/DDBJ whole genome shotgun (WGS) entry which is preliminary data.</text>
</comment>
<evidence type="ECO:0000313" key="4">
    <source>
        <dbReference type="Proteomes" id="UP001280581"/>
    </source>
</evidence>
<dbReference type="EMBL" id="WVTA01000017">
    <property type="protein sequence ID" value="KAK3201026.1"/>
    <property type="molecule type" value="Genomic_DNA"/>
</dbReference>
<feature type="region of interest" description="Disordered" evidence="1">
    <location>
        <begin position="183"/>
        <end position="209"/>
    </location>
</feature>
<organism evidence="3 4">
    <name type="scientific">Pseudopithomyces chartarum</name>
    <dbReference type="NCBI Taxonomy" id="1892770"/>
    <lineage>
        <taxon>Eukaryota</taxon>
        <taxon>Fungi</taxon>
        <taxon>Dikarya</taxon>
        <taxon>Ascomycota</taxon>
        <taxon>Pezizomycotina</taxon>
        <taxon>Dothideomycetes</taxon>
        <taxon>Pleosporomycetidae</taxon>
        <taxon>Pleosporales</taxon>
        <taxon>Massarineae</taxon>
        <taxon>Didymosphaeriaceae</taxon>
        <taxon>Pseudopithomyces</taxon>
    </lineage>
</organism>
<reference evidence="3 4" key="1">
    <citation type="submission" date="2021-02" db="EMBL/GenBank/DDBJ databases">
        <title>Genome assembly of Pseudopithomyces chartarum.</title>
        <authorList>
            <person name="Jauregui R."/>
            <person name="Singh J."/>
            <person name="Voisey C."/>
        </authorList>
    </citation>
    <scope>NUCLEOTIDE SEQUENCE [LARGE SCALE GENOMIC DNA]</scope>
    <source>
        <strain evidence="3 4">AGR01</strain>
    </source>
</reference>
<feature type="compositionally biased region" description="Polar residues" evidence="1">
    <location>
        <begin position="148"/>
        <end position="161"/>
    </location>
</feature>